<dbReference type="InterPro" id="IPR030389">
    <property type="entry name" value="G_FEOB_dom"/>
</dbReference>
<dbReference type="GO" id="GO:0015093">
    <property type="term" value="F:ferrous iron transmembrane transporter activity"/>
    <property type="evidence" value="ECO:0007669"/>
    <property type="project" value="UniProtKB-UniRule"/>
</dbReference>
<comment type="caution">
    <text evidence="17">The sequence shown here is derived from an EMBL/GenBank/DDBJ whole genome shotgun (WGS) entry which is preliminary data.</text>
</comment>
<keyword evidence="8 15" id="KW-0408">Iron</keyword>
<protein>
    <recommendedName>
        <fullName evidence="12 15">Ferrous iron transport protein B</fullName>
    </recommendedName>
</protein>
<feature type="transmembrane region" description="Helical" evidence="15">
    <location>
        <begin position="560"/>
        <end position="582"/>
    </location>
</feature>
<feature type="binding site" evidence="13">
    <location>
        <begin position="63"/>
        <end position="66"/>
    </location>
    <ligand>
        <name>GTP</name>
        <dbReference type="ChEBI" id="CHEBI:37565"/>
        <label>1</label>
    </ligand>
</feature>
<feature type="transmembrane region" description="Helical" evidence="15">
    <location>
        <begin position="312"/>
        <end position="336"/>
    </location>
</feature>
<dbReference type="InterPro" id="IPR027417">
    <property type="entry name" value="P-loop_NTPase"/>
</dbReference>
<keyword evidence="7 15" id="KW-1133">Transmembrane helix</keyword>
<dbReference type="NCBIfam" id="TIGR00437">
    <property type="entry name" value="feoB"/>
    <property type="match status" value="1"/>
</dbReference>
<dbReference type="AlphaFoldDB" id="A0A7V3E7A1"/>
<dbReference type="EMBL" id="DSUJ01000008">
    <property type="protein sequence ID" value="HFI91009.1"/>
    <property type="molecule type" value="Genomic_DNA"/>
</dbReference>
<feature type="binding site" evidence="14">
    <location>
        <position position="27"/>
    </location>
    <ligand>
        <name>Mg(2+)</name>
        <dbReference type="ChEBI" id="CHEBI:18420"/>
        <label>2</label>
    </ligand>
</feature>
<accession>A0A7V3E7A1</accession>
<dbReference type="Pfam" id="PF02421">
    <property type="entry name" value="FeoB_N"/>
    <property type="match status" value="1"/>
</dbReference>
<feature type="transmembrane region" description="Helical" evidence="15">
    <location>
        <begin position="610"/>
        <end position="635"/>
    </location>
</feature>
<organism evidence="17">
    <name type="scientific">Ignavibacterium album</name>
    <dbReference type="NCBI Taxonomy" id="591197"/>
    <lineage>
        <taxon>Bacteria</taxon>
        <taxon>Pseudomonadati</taxon>
        <taxon>Ignavibacteriota</taxon>
        <taxon>Ignavibacteria</taxon>
        <taxon>Ignavibacteriales</taxon>
        <taxon>Ignavibacteriaceae</taxon>
        <taxon>Ignavibacterium</taxon>
    </lineage>
</organism>
<keyword evidence="11 15" id="KW-0472">Membrane</keyword>
<comment type="function">
    <text evidence="15">Probable transporter of a GTP-driven Fe(2+) uptake system.</text>
</comment>
<evidence type="ECO:0000256" key="13">
    <source>
        <dbReference type="PIRSR" id="PIRSR603373-1"/>
    </source>
</evidence>
<keyword evidence="2 15" id="KW-0813">Transport</keyword>
<dbReference type="GO" id="GO:0046872">
    <property type="term" value="F:metal ion binding"/>
    <property type="evidence" value="ECO:0007669"/>
    <property type="project" value="UniProtKB-KW"/>
</dbReference>
<evidence type="ECO:0000256" key="1">
    <source>
        <dbReference type="ARBA" id="ARBA00004651"/>
    </source>
</evidence>
<evidence type="ECO:0000256" key="8">
    <source>
        <dbReference type="ARBA" id="ARBA00023004"/>
    </source>
</evidence>
<dbReference type="InterPro" id="IPR011640">
    <property type="entry name" value="Fe2_transport_prot_B_C"/>
</dbReference>
<evidence type="ECO:0000256" key="11">
    <source>
        <dbReference type="ARBA" id="ARBA00023136"/>
    </source>
</evidence>
<dbReference type="GO" id="GO:0005886">
    <property type="term" value="C:plasma membrane"/>
    <property type="evidence" value="ECO:0007669"/>
    <property type="project" value="UniProtKB-SubCell"/>
</dbReference>
<keyword evidence="6 13" id="KW-0547">Nucleotide-binding</keyword>
<sequence length="674" mass="75076">MIPDVAKRTPLITLVGPPNSGKTTLFNYLSGKNFKTVNYPGSTVEYYTCKMQDKFNIEANLLDSPGIISLNPNSPDEEVTINSLYNHPEYGAPDLIIATADASQLSRHLLLTKQLLIAGFRVILVLTMRDLLEKKGVTVNIEKLSKMLRCDVVFVNGRTGQGINELIKKLDKNINDVESVKNFKPIYVAEQLSKENLLDLYSEIENLIKAVIEPIEIPNLDSVNKKIKILNPVLQEPTLQPDLFTLKLDKFLLHKRYGLIFFFLIMTSMFTSIFWLADPFMTLVDNLFSFLAGTSSDFLGNTWYSHLISDGLISGIGSVMVFLPQILILFLILGLLEDTGYLARGAMMIDKPLSKIGLNGKSFVPMLSGFACAIPAMLAARTISNRRERLLTIFIIPLMSCSARLPVYALLVAFLTPSDKPWLGGILLASIYLFGIISSVIVASIINKFSRNLIRAEDNSSFILELPAYRIPKLKVVLKNSYVNALHYIKRAGPIILFLSLIIWFLTYMPNHSPQIDTTGLNKDEIIQLEKSERLATSYAADLGKFIQPLMTPLGMDWRIGVSLIAAFAAREVFVSSLALIFRVTDDENIQSSLLTAMQTAKNQQTGEPLFTTATVIGLIVFFVFALQCISTLAVSKKETGSWRIPILQLLIFTSTAYLFTFIVVNGLRLVGIN</sequence>
<evidence type="ECO:0000256" key="4">
    <source>
        <dbReference type="ARBA" id="ARBA00022496"/>
    </source>
</evidence>
<comment type="subcellular location">
    <subcellularLocation>
        <location evidence="15">Cell inner membrane</location>
        <topology evidence="15">Multi-pass membrane protein</topology>
    </subcellularLocation>
    <subcellularLocation>
        <location evidence="1">Cell membrane</location>
        <topology evidence="1">Multi-pass membrane protein</topology>
    </subcellularLocation>
</comment>
<evidence type="ECO:0000259" key="16">
    <source>
        <dbReference type="PROSITE" id="PS51711"/>
    </source>
</evidence>
<name>A0A7V3E7A1_9BACT</name>
<keyword evidence="5 15" id="KW-0812">Transmembrane</keyword>
<dbReference type="Pfam" id="PF07664">
    <property type="entry name" value="FeoB_C"/>
    <property type="match status" value="1"/>
</dbReference>
<feature type="transmembrane region" description="Helical" evidence="15">
    <location>
        <begin position="422"/>
        <end position="446"/>
    </location>
</feature>
<evidence type="ECO:0000256" key="14">
    <source>
        <dbReference type="PIRSR" id="PIRSR603373-2"/>
    </source>
</evidence>
<feature type="binding site" evidence="13">
    <location>
        <begin position="41"/>
        <end position="45"/>
    </location>
    <ligand>
        <name>GTP</name>
        <dbReference type="ChEBI" id="CHEBI:37565"/>
        <label>1</label>
    </ligand>
</feature>
<evidence type="ECO:0000256" key="2">
    <source>
        <dbReference type="ARBA" id="ARBA00022448"/>
    </source>
</evidence>
<evidence type="ECO:0000256" key="5">
    <source>
        <dbReference type="ARBA" id="ARBA00022692"/>
    </source>
</evidence>
<keyword evidence="4 15" id="KW-0410">Iron transport</keyword>
<feature type="transmembrane region" description="Helical" evidence="15">
    <location>
        <begin position="488"/>
        <end position="507"/>
    </location>
</feature>
<feature type="transmembrane region" description="Helical" evidence="15">
    <location>
        <begin position="647"/>
        <end position="668"/>
    </location>
</feature>
<keyword evidence="14" id="KW-0460">Magnesium</keyword>
<dbReference type="PANTHER" id="PTHR43185">
    <property type="entry name" value="FERROUS IRON TRANSPORT PROTEIN B"/>
    <property type="match status" value="1"/>
</dbReference>
<keyword evidence="9" id="KW-0406">Ion transport</keyword>
<dbReference type="InterPro" id="IPR050860">
    <property type="entry name" value="FeoB_GTPase"/>
</dbReference>
<dbReference type="SUPFAM" id="SSF52540">
    <property type="entry name" value="P-loop containing nucleoside triphosphate hydrolases"/>
    <property type="match status" value="1"/>
</dbReference>
<proteinExistence type="inferred from homology"/>
<evidence type="ECO:0000256" key="15">
    <source>
        <dbReference type="RuleBase" id="RU362098"/>
    </source>
</evidence>
<feature type="transmembrane region" description="Helical" evidence="15">
    <location>
        <begin position="257"/>
        <end position="277"/>
    </location>
</feature>
<feature type="binding site" evidence="14">
    <location>
        <position position="30"/>
    </location>
    <ligand>
        <name>Mg(2+)</name>
        <dbReference type="ChEBI" id="CHEBI:18420"/>
        <label>2</label>
    </ligand>
</feature>
<evidence type="ECO:0000313" key="17">
    <source>
        <dbReference type="EMBL" id="HFI91009.1"/>
    </source>
</evidence>
<dbReference type="PROSITE" id="PS51711">
    <property type="entry name" value="G_FEOB"/>
    <property type="match status" value="1"/>
</dbReference>
<comment type="similarity">
    <text evidence="15">Belongs to the TRAFAC class TrmE-Era-EngA-EngB-Septin-like GTPase superfamily. FeoB GTPase (TC 9.A.8) family.</text>
</comment>
<dbReference type="PANTHER" id="PTHR43185:SF1">
    <property type="entry name" value="FE(2+) TRANSPORTER FEOB"/>
    <property type="match status" value="1"/>
</dbReference>
<dbReference type="InterPro" id="IPR011642">
    <property type="entry name" value="Gate_dom"/>
</dbReference>
<evidence type="ECO:0000256" key="9">
    <source>
        <dbReference type="ARBA" id="ARBA00023065"/>
    </source>
</evidence>
<dbReference type="GO" id="GO:0005525">
    <property type="term" value="F:GTP binding"/>
    <property type="evidence" value="ECO:0007669"/>
    <property type="project" value="UniProtKB-KW"/>
</dbReference>
<evidence type="ECO:0000256" key="10">
    <source>
        <dbReference type="ARBA" id="ARBA00023134"/>
    </source>
</evidence>
<keyword evidence="14" id="KW-0479">Metal-binding</keyword>
<feature type="domain" description="FeoB-type G" evidence="16">
    <location>
        <begin position="9"/>
        <end position="176"/>
    </location>
</feature>
<feature type="binding site" evidence="14">
    <location>
        <position position="31"/>
    </location>
    <ligand>
        <name>Mg(2+)</name>
        <dbReference type="ChEBI" id="CHEBI:18420"/>
        <label>2</label>
    </ligand>
</feature>
<feature type="transmembrane region" description="Helical" evidence="15">
    <location>
        <begin position="390"/>
        <end position="416"/>
    </location>
</feature>
<gene>
    <name evidence="17" type="primary">feoB</name>
    <name evidence="17" type="ORF">ENS31_05670</name>
</gene>
<reference evidence="17" key="1">
    <citation type="journal article" date="2020" name="mSystems">
        <title>Genome- and Community-Level Interaction Insights into Carbon Utilization and Element Cycling Functions of Hydrothermarchaeota in Hydrothermal Sediment.</title>
        <authorList>
            <person name="Zhou Z."/>
            <person name="Liu Y."/>
            <person name="Xu W."/>
            <person name="Pan J."/>
            <person name="Luo Z.H."/>
            <person name="Li M."/>
        </authorList>
    </citation>
    <scope>NUCLEOTIDE SEQUENCE [LARGE SCALE GENOMIC DNA]</scope>
    <source>
        <strain evidence="17">SpSt-479</strain>
    </source>
</reference>
<feature type="binding site" evidence="13">
    <location>
        <begin position="16"/>
        <end position="23"/>
    </location>
    <ligand>
        <name>GTP</name>
        <dbReference type="ChEBI" id="CHEBI:37565"/>
        <label>1</label>
    </ligand>
</feature>
<dbReference type="Pfam" id="PF07670">
    <property type="entry name" value="Gate"/>
    <property type="match status" value="2"/>
</dbReference>
<dbReference type="Gene3D" id="3.40.50.300">
    <property type="entry name" value="P-loop containing nucleotide triphosphate hydrolases"/>
    <property type="match status" value="1"/>
</dbReference>
<evidence type="ECO:0000256" key="7">
    <source>
        <dbReference type="ARBA" id="ARBA00022989"/>
    </source>
</evidence>
<evidence type="ECO:0000256" key="6">
    <source>
        <dbReference type="ARBA" id="ARBA00022741"/>
    </source>
</evidence>
<dbReference type="InterPro" id="IPR003373">
    <property type="entry name" value="Fe2_transport_prot-B"/>
</dbReference>
<evidence type="ECO:0000256" key="3">
    <source>
        <dbReference type="ARBA" id="ARBA00022475"/>
    </source>
</evidence>
<keyword evidence="10 13" id="KW-0342">GTP-binding</keyword>
<evidence type="ECO:0000256" key="12">
    <source>
        <dbReference type="NCBIfam" id="TIGR00437"/>
    </source>
</evidence>
<keyword evidence="3" id="KW-1003">Cell membrane</keyword>